<proteinExistence type="inferred from homology"/>
<evidence type="ECO:0000313" key="5">
    <source>
        <dbReference type="Proteomes" id="UP000287352"/>
    </source>
</evidence>
<evidence type="ECO:0000256" key="2">
    <source>
        <dbReference type="SAM" id="MobiDB-lite"/>
    </source>
</evidence>
<organism evidence="4 5">
    <name type="scientific">Tengunoibacter tsumagoiensis</name>
    <dbReference type="NCBI Taxonomy" id="2014871"/>
    <lineage>
        <taxon>Bacteria</taxon>
        <taxon>Bacillati</taxon>
        <taxon>Chloroflexota</taxon>
        <taxon>Ktedonobacteria</taxon>
        <taxon>Ktedonobacterales</taxon>
        <taxon>Dictyobacteraceae</taxon>
        <taxon>Tengunoibacter</taxon>
    </lineage>
</organism>
<feature type="region of interest" description="Disordered" evidence="2">
    <location>
        <begin position="310"/>
        <end position="331"/>
    </location>
</feature>
<name>A0A402A2L3_9CHLR</name>
<dbReference type="SUPFAM" id="SSF51735">
    <property type="entry name" value="NAD(P)-binding Rossmann-fold domains"/>
    <property type="match status" value="1"/>
</dbReference>
<comment type="similarity">
    <text evidence="1">Belongs to the NAD(P)-dependent epimerase/dehydratase family.</text>
</comment>
<dbReference type="InterPro" id="IPR001509">
    <property type="entry name" value="Epimerase_deHydtase"/>
</dbReference>
<evidence type="ECO:0000259" key="3">
    <source>
        <dbReference type="Pfam" id="PF01370"/>
    </source>
</evidence>
<accession>A0A402A2L3</accession>
<evidence type="ECO:0000256" key="1">
    <source>
        <dbReference type="ARBA" id="ARBA00007637"/>
    </source>
</evidence>
<dbReference type="EMBL" id="BIFR01000001">
    <property type="protein sequence ID" value="GCE13241.1"/>
    <property type="molecule type" value="Genomic_DNA"/>
</dbReference>
<dbReference type="Proteomes" id="UP000287352">
    <property type="component" value="Unassembled WGS sequence"/>
</dbReference>
<feature type="compositionally biased region" description="Basic and acidic residues" evidence="2">
    <location>
        <begin position="318"/>
        <end position="331"/>
    </location>
</feature>
<dbReference type="AlphaFoldDB" id="A0A402A2L3"/>
<protein>
    <submittedName>
        <fullName evidence="4">UDP-glucose 4-epimerase</fullName>
    </submittedName>
</protein>
<dbReference type="Pfam" id="PF01370">
    <property type="entry name" value="Epimerase"/>
    <property type="match status" value="1"/>
</dbReference>
<evidence type="ECO:0000313" key="4">
    <source>
        <dbReference type="EMBL" id="GCE13241.1"/>
    </source>
</evidence>
<gene>
    <name evidence="4" type="ORF">KTT_31000</name>
</gene>
<dbReference type="Gene3D" id="3.40.50.720">
    <property type="entry name" value="NAD(P)-binding Rossmann-like Domain"/>
    <property type="match status" value="1"/>
</dbReference>
<keyword evidence="5" id="KW-1185">Reference proteome</keyword>
<dbReference type="InterPro" id="IPR036291">
    <property type="entry name" value="NAD(P)-bd_dom_sf"/>
</dbReference>
<reference evidence="5" key="1">
    <citation type="submission" date="2018-12" db="EMBL/GenBank/DDBJ databases">
        <title>Tengunoibacter tsumagoiensis gen. nov., sp. nov., Dictyobacter kobayashii sp. nov., D. alpinus sp. nov., and D. joshuensis sp. nov. and description of Dictyobacteraceae fam. nov. within the order Ktedonobacterales isolated from Tengu-no-mugimeshi.</title>
        <authorList>
            <person name="Wang C.M."/>
            <person name="Zheng Y."/>
            <person name="Sakai Y."/>
            <person name="Toyoda A."/>
            <person name="Minakuchi Y."/>
            <person name="Abe K."/>
            <person name="Yokota A."/>
            <person name="Yabe S."/>
        </authorList>
    </citation>
    <scope>NUCLEOTIDE SEQUENCE [LARGE SCALE GENOMIC DNA]</scope>
    <source>
        <strain evidence="5">Uno3</strain>
    </source>
</reference>
<comment type="caution">
    <text evidence="4">The sequence shown here is derived from an EMBL/GenBank/DDBJ whole genome shotgun (WGS) entry which is preliminary data.</text>
</comment>
<sequence length="331" mass="37439">MKIAITGGAGFIGSHLTKAYLDAGHEVVVIDTLVEGSRQEIDPRARFYPLDIRDGKLCRLLQQERPEIVSYQINLHHEYPTEQILTEADVHVRGLLNVLDSCVNAACTKIIFASGGNSLYGNVEASHQPIHENRPLNPQSAADISRAIGEWYIRYYTQQFGLPHTILRYANVYGEPERTRIHHPLSYFLLMLQAQQRPVIRGAGTEIRDHIFIDDVVSANLAVLQKGTDQTFHISSGEGYSLNELYMMSATALEVPEIEPIYLSGYLTEPTVCLLDNSRARQILHWQPQTVLREGIKKALERLHIEPSAKRPQPVAFQRHEQSGEKRYSHV</sequence>
<dbReference type="RefSeq" id="WP_161975525.1">
    <property type="nucleotide sequence ID" value="NZ_BIFR01000001.1"/>
</dbReference>
<feature type="domain" description="NAD-dependent epimerase/dehydratase" evidence="3">
    <location>
        <begin position="3"/>
        <end position="227"/>
    </location>
</feature>
<dbReference type="PANTHER" id="PTHR43000">
    <property type="entry name" value="DTDP-D-GLUCOSE 4,6-DEHYDRATASE-RELATED"/>
    <property type="match status" value="1"/>
</dbReference>